<evidence type="ECO:0000256" key="1">
    <source>
        <dbReference type="SAM" id="Phobius"/>
    </source>
</evidence>
<accession>A0A914HZP8</accession>
<dbReference type="Proteomes" id="UP000887572">
    <property type="component" value="Unplaced"/>
</dbReference>
<sequence length="163" mass="17864">MISCLFLLDGCHGMKCRFGTTRDKNPPPESEDCDGRKHCFWARCQNGKQELFMFGCASGPLEGDVCTKTAKQKFDMGQIVDNLLCFCCVGAAGLPMSNLFPDESKCLPHADTDPTPFPIDPLPPPVVANWAQQKTVQNAFVALTVIAIIFAELTITATVFEEE</sequence>
<reference evidence="3" key="1">
    <citation type="submission" date="2022-11" db="UniProtKB">
        <authorList>
            <consortium name="WormBaseParasite"/>
        </authorList>
    </citation>
    <scope>IDENTIFICATION</scope>
</reference>
<evidence type="ECO:0000313" key="2">
    <source>
        <dbReference type="Proteomes" id="UP000887572"/>
    </source>
</evidence>
<proteinExistence type="predicted"/>
<name>A0A914HZP8_GLORO</name>
<protein>
    <submittedName>
        <fullName evidence="3">Uncharacterized protein</fullName>
    </submittedName>
</protein>
<organism evidence="2 3">
    <name type="scientific">Globodera rostochiensis</name>
    <name type="common">Golden nematode worm</name>
    <name type="synonym">Heterodera rostochiensis</name>
    <dbReference type="NCBI Taxonomy" id="31243"/>
    <lineage>
        <taxon>Eukaryota</taxon>
        <taxon>Metazoa</taxon>
        <taxon>Ecdysozoa</taxon>
        <taxon>Nematoda</taxon>
        <taxon>Chromadorea</taxon>
        <taxon>Rhabditida</taxon>
        <taxon>Tylenchina</taxon>
        <taxon>Tylenchomorpha</taxon>
        <taxon>Tylenchoidea</taxon>
        <taxon>Heteroderidae</taxon>
        <taxon>Heteroderinae</taxon>
        <taxon>Globodera</taxon>
    </lineage>
</organism>
<feature type="transmembrane region" description="Helical" evidence="1">
    <location>
        <begin position="139"/>
        <end position="160"/>
    </location>
</feature>
<dbReference type="WBParaSite" id="Gr19_v10_g5562.t1">
    <property type="protein sequence ID" value="Gr19_v10_g5562.t1"/>
    <property type="gene ID" value="Gr19_v10_g5562"/>
</dbReference>
<evidence type="ECO:0000313" key="3">
    <source>
        <dbReference type="WBParaSite" id="Gr19_v10_g5562.t1"/>
    </source>
</evidence>
<keyword evidence="1" id="KW-0472">Membrane</keyword>
<keyword evidence="1" id="KW-1133">Transmembrane helix</keyword>
<keyword evidence="2" id="KW-1185">Reference proteome</keyword>
<keyword evidence="1" id="KW-0812">Transmembrane</keyword>
<dbReference type="AlphaFoldDB" id="A0A914HZP8"/>